<name>A0A2I6PI49_9CAUD</name>
<dbReference type="EMBL" id="MG596800">
    <property type="protein sequence ID" value="AUM59719.1"/>
    <property type="molecule type" value="Genomic_DNA"/>
</dbReference>
<organism evidence="2 3">
    <name type="scientific">Pseudomonas phage PMBT14</name>
    <dbReference type="NCBI Taxonomy" id="2059855"/>
    <lineage>
        <taxon>Viruses</taxon>
        <taxon>Duplodnaviria</taxon>
        <taxon>Heunggongvirae</taxon>
        <taxon>Uroviricota</taxon>
        <taxon>Caudoviricetes</taxon>
        <taxon>Knuthellervirus</taxon>
        <taxon>Knuthellervirus PMBT14</taxon>
    </lineage>
</organism>
<dbReference type="RefSeq" id="YP_009836182.1">
    <property type="nucleotide sequence ID" value="NC_048687.1"/>
</dbReference>
<accession>A0A2I6PI49</accession>
<evidence type="ECO:0000256" key="1">
    <source>
        <dbReference type="SAM" id="Phobius"/>
    </source>
</evidence>
<keyword evidence="1" id="KW-0812">Transmembrane</keyword>
<keyword evidence="1" id="KW-1133">Transmembrane helix</keyword>
<dbReference type="Gene3D" id="3.40.50.300">
    <property type="entry name" value="P-loop containing nucleotide triphosphate hydrolases"/>
    <property type="match status" value="1"/>
</dbReference>
<evidence type="ECO:0000313" key="3">
    <source>
        <dbReference type="Proteomes" id="UP000240618"/>
    </source>
</evidence>
<feature type="transmembrane region" description="Helical" evidence="1">
    <location>
        <begin position="37"/>
        <end position="57"/>
    </location>
</feature>
<proteinExistence type="predicted"/>
<sequence>MTLALDFNLHDKQGLVLTTLANEILYGGAAGGGKSHLMRILAILLCVMCPGLQVYIFRKHFGDLYKNHMEGPSGFPMLLWPWIEAKLCKVNISKNYIQFWNGSKIHLCHLQHEKDLLKYQGPEIHVLLMDELTHFTEKEYRFLRNRVRLGGLEVPDVEFTPGVTLKQKLPLILCGSNPGSTGHVWVKRTFVDYGPPMEVSRTRKADGGMLRAYIPAKLQDNPTLTTNDPDYINRLEGLGDPALIKAMRDGDWNIVAGGAFDDVWNEEHLVLPRFRIPASWRLDRSFDWGSSHPASVGWWAESNGEEVTYLERKFENGVLSEYEVTRCFPRGSFIRIAEWYMCKAVGENAGLKLSAKEIAQGIKKREKDMLDQGWIRGTVLPGPADSQIYQTTQSDVPTIGDKMAEEGVRWIPANKAAGTRVNGLELVRGRMKDKEGPGLYFMNNCRMAITILPNLPRDPDNTEDVDTKSEDHLYDDVRYKVLGPKPMASKLKVRHANER</sequence>
<dbReference type="GeneID" id="55606497"/>
<reference evidence="2 3" key="1">
    <citation type="journal article" date="2018" name="Arch. Virol.">
        <title>Genome sequence of the novel virulent bacteriophage PMBT14 with lytic activity against Pseudomonas fluorescens DSM 50090(R).</title>
        <authorList>
            <person name="Koberg S."/>
            <person name="Gieschler S."/>
            <person name="Brinks E."/>
            <person name="Wenning M."/>
            <person name="Neve H."/>
            <person name="Franz C.M."/>
        </authorList>
    </citation>
    <scope>NUCLEOTIDE SEQUENCE [LARGE SCALE GENOMIC DNA]</scope>
</reference>
<dbReference type="Pfam" id="PF03237">
    <property type="entry name" value="Terminase_6N"/>
    <property type="match status" value="1"/>
</dbReference>
<evidence type="ECO:0000313" key="2">
    <source>
        <dbReference type="EMBL" id="AUM59719.1"/>
    </source>
</evidence>
<protein>
    <submittedName>
        <fullName evidence="2">Terminase large subunit</fullName>
    </submittedName>
</protein>
<dbReference type="KEGG" id="vg:55606497"/>
<dbReference type="Gene3D" id="3.30.420.280">
    <property type="match status" value="1"/>
</dbReference>
<keyword evidence="1" id="KW-0472">Membrane</keyword>
<dbReference type="Proteomes" id="UP000240618">
    <property type="component" value="Segment"/>
</dbReference>
<keyword evidence="3" id="KW-1185">Reference proteome</keyword>
<dbReference type="InterPro" id="IPR027417">
    <property type="entry name" value="P-loop_NTPase"/>
</dbReference>